<gene>
    <name evidence="1" type="ORF">MJO28_013231</name>
</gene>
<reference evidence="2" key="2">
    <citation type="journal article" date="2018" name="Mol. Plant Microbe Interact.">
        <title>Genome sequence resources for the wheat stripe rust pathogen (Puccinia striiformis f. sp. tritici) and the barley stripe rust pathogen (Puccinia striiformis f. sp. hordei).</title>
        <authorList>
            <person name="Xia C."/>
            <person name="Wang M."/>
            <person name="Yin C."/>
            <person name="Cornejo O.E."/>
            <person name="Hulbert S.H."/>
            <person name="Chen X."/>
        </authorList>
    </citation>
    <scope>NUCLEOTIDE SEQUENCE [LARGE SCALE GENOMIC DNA]</scope>
    <source>
        <strain evidence="2">93-210</strain>
    </source>
</reference>
<dbReference type="Proteomes" id="UP001060170">
    <property type="component" value="Chromosome 13"/>
</dbReference>
<reference evidence="2" key="1">
    <citation type="journal article" date="2018" name="BMC Genomics">
        <title>Genomic insights into host adaptation between the wheat stripe rust pathogen (Puccinia striiformis f. sp. tritici) and the barley stripe rust pathogen (Puccinia striiformis f. sp. hordei).</title>
        <authorList>
            <person name="Xia C."/>
            <person name="Wang M."/>
            <person name="Yin C."/>
            <person name="Cornejo O.E."/>
            <person name="Hulbert S.H."/>
            <person name="Chen X."/>
        </authorList>
    </citation>
    <scope>NUCLEOTIDE SEQUENCE [LARGE SCALE GENOMIC DNA]</scope>
    <source>
        <strain evidence="2">93-210</strain>
    </source>
</reference>
<dbReference type="EMBL" id="CM045877">
    <property type="protein sequence ID" value="KAI7940946.1"/>
    <property type="molecule type" value="Genomic_DNA"/>
</dbReference>
<name>A0ACC0DXX6_9BASI</name>
<proteinExistence type="predicted"/>
<accession>A0ACC0DXX6</accession>
<keyword evidence="2" id="KW-1185">Reference proteome</keyword>
<evidence type="ECO:0000313" key="1">
    <source>
        <dbReference type="EMBL" id="KAI7940946.1"/>
    </source>
</evidence>
<evidence type="ECO:0000313" key="2">
    <source>
        <dbReference type="Proteomes" id="UP001060170"/>
    </source>
</evidence>
<reference evidence="1 2" key="3">
    <citation type="journal article" date="2022" name="Microbiol. Spectr.">
        <title>Folding features and dynamics of 3D genome architecture in plant fungal pathogens.</title>
        <authorList>
            <person name="Xia C."/>
        </authorList>
    </citation>
    <scope>NUCLEOTIDE SEQUENCE [LARGE SCALE GENOMIC DNA]</scope>
    <source>
        <strain evidence="1 2">93-210</strain>
    </source>
</reference>
<sequence>MNSNTQLLTTTLKDWLAYNKLPEVYQETSPWQPQPHLSTNLSYLKACVRGSKQLFLLRCESLCLPLPQQILAWCSTSTKFEPMEIMREGVLVDGAAPEPLEQHRLAEVPEGDEMDSWKVWENLVRAHHHAIWSFGRVIQNDGACKVQLKELYQQEAQVPPPSTSTSSRHK</sequence>
<protein>
    <submittedName>
        <fullName evidence="1">Uncharacterized protein</fullName>
    </submittedName>
</protein>
<comment type="caution">
    <text evidence="1">The sequence shown here is derived from an EMBL/GenBank/DDBJ whole genome shotgun (WGS) entry which is preliminary data.</text>
</comment>
<organism evidence="1 2">
    <name type="scientific">Puccinia striiformis f. sp. tritici</name>
    <dbReference type="NCBI Taxonomy" id="168172"/>
    <lineage>
        <taxon>Eukaryota</taxon>
        <taxon>Fungi</taxon>
        <taxon>Dikarya</taxon>
        <taxon>Basidiomycota</taxon>
        <taxon>Pucciniomycotina</taxon>
        <taxon>Pucciniomycetes</taxon>
        <taxon>Pucciniales</taxon>
        <taxon>Pucciniaceae</taxon>
        <taxon>Puccinia</taxon>
    </lineage>
</organism>